<dbReference type="RefSeq" id="WP_204399808.1">
    <property type="nucleotide sequence ID" value="NZ_JAFBEE010000001.1"/>
</dbReference>
<name>A0ABS2NKP8_9FIRM</name>
<evidence type="ECO:0000256" key="1">
    <source>
        <dbReference type="ARBA" id="ARBA00022729"/>
    </source>
</evidence>
<dbReference type="InterPro" id="IPR011330">
    <property type="entry name" value="Glyco_hydro/deAcase_b/a-brl"/>
</dbReference>
<protein>
    <submittedName>
        <fullName evidence="3">Peptidoglycan/xylan/chitin deacetylase (PgdA/CDA1 family)</fullName>
    </submittedName>
</protein>
<evidence type="ECO:0000313" key="3">
    <source>
        <dbReference type="EMBL" id="MBM7613515.1"/>
    </source>
</evidence>
<reference evidence="3 4" key="1">
    <citation type="submission" date="2021-01" db="EMBL/GenBank/DDBJ databases">
        <title>Genomic Encyclopedia of Type Strains, Phase IV (KMG-IV): sequencing the most valuable type-strain genomes for metagenomic binning, comparative biology and taxonomic classification.</title>
        <authorList>
            <person name="Goeker M."/>
        </authorList>
    </citation>
    <scope>NUCLEOTIDE SEQUENCE [LARGE SCALE GENOMIC DNA]</scope>
    <source>
        <strain evidence="3 4">DSM 25890</strain>
    </source>
</reference>
<sequence length="282" mass="32486">MINIKINTRLITLSLLISIFMYPKTISLVAYTAKNIYIAHKLSSNQSMEISRIEGQNSNITEKSDKIKVVVMFDGGWKSVFTEAYEIMRQYHLQGSVSVIPSQVDKEGFLSYGELAELYLHQWDLLNHSFSHDEKHIDKSYELLSDFNKAREWMKNRFIGRNKDNVVVPFGEINPYLLKLLEAHGYSSLRTSDNVIILDKNKYHYFPVNILNLTNPIGVEDVENFLKESLVDSRNVILIFNKIGNKDNGLGMTYSKAGFEEVIKLLDKIGDNFHIVTYSELF</sequence>
<dbReference type="PANTHER" id="PTHR34216:SF7">
    <property type="entry name" value="POLY-BETA-1,6-N-ACETYL-D-GLUCOSAMINE N-DEACETYLASE"/>
    <property type="match status" value="1"/>
</dbReference>
<accession>A0ABS2NKP8</accession>
<dbReference type="EMBL" id="JAFBEE010000001">
    <property type="protein sequence ID" value="MBM7613515.1"/>
    <property type="molecule type" value="Genomic_DNA"/>
</dbReference>
<dbReference type="Pfam" id="PF01522">
    <property type="entry name" value="Polysacc_deac_1"/>
    <property type="match status" value="1"/>
</dbReference>
<evidence type="ECO:0000313" key="4">
    <source>
        <dbReference type="Proteomes" id="UP001314796"/>
    </source>
</evidence>
<keyword evidence="4" id="KW-1185">Reference proteome</keyword>
<evidence type="ECO:0000259" key="2">
    <source>
        <dbReference type="PROSITE" id="PS51677"/>
    </source>
</evidence>
<dbReference type="InterPro" id="IPR002509">
    <property type="entry name" value="NODB_dom"/>
</dbReference>
<dbReference type="PANTHER" id="PTHR34216">
    <property type="match status" value="1"/>
</dbReference>
<dbReference type="PROSITE" id="PS51677">
    <property type="entry name" value="NODB"/>
    <property type="match status" value="1"/>
</dbReference>
<proteinExistence type="predicted"/>
<organism evidence="3 4">
    <name type="scientific">Alkaliphilus hydrothermalis</name>
    <dbReference type="NCBI Taxonomy" id="1482730"/>
    <lineage>
        <taxon>Bacteria</taxon>
        <taxon>Bacillati</taxon>
        <taxon>Bacillota</taxon>
        <taxon>Clostridia</taxon>
        <taxon>Peptostreptococcales</taxon>
        <taxon>Natronincolaceae</taxon>
        <taxon>Alkaliphilus</taxon>
    </lineage>
</organism>
<comment type="caution">
    <text evidence="3">The sequence shown here is derived from an EMBL/GenBank/DDBJ whole genome shotgun (WGS) entry which is preliminary data.</text>
</comment>
<dbReference type="Proteomes" id="UP001314796">
    <property type="component" value="Unassembled WGS sequence"/>
</dbReference>
<dbReference type="Gene3D" id="3.20.20.370">
    <property type="entry name" value="Glycoside hydrolase/deacetylase"/>
    <property type="match status" value="1"/>
</dbReference>
<feature type="domain" description="NodB homology" evidence="2">
    <location>
        <begin position="67"/>
        <end position="274"/>
    </location>
</feature>
<dbReference type="InterPro" id="IPR051398">
    <property type="entry name" value="Polysacch_Deacetylase"/>
</dbReference>
<keyword evidence="1" id="KW-0732">Signal</keyword>
<gene>
    <name evidence="3" type="ORF">JOC73_000023</name>
</gene>
<dbReference type="SUPFAM" id="SSF88713">
    <property type="entry name" value="Glycoside hydrolase/deacetylase"/>
    <property type="match status" value="1"/>
</dbReference>